<gene>
    <name evidence="1" type="ORF">FD30_GL001441</name>
</gene>
<dbReference type="PATRIC" id="fig|1423773.3.peg.1478"/>
<organism evidence="1 2">
    <name type="scientific">Levilactobacillus namurensis DSM 19117</name>
    <dbReference type="NCBI Taxonomy" id="1423773"/>
    <lineage>
        <taxon>Bacteria</taxon>
        <taxon>Bacillati</taxon>
        <taxon>Bacillota</taxon>
        <taxon>Bacilli</taxon>
        <taxon>Lactobacillales</taxon>
        <taxon>Lactobacillaceae</taxon>
        <taxon>Levilactobacillus</taxon>
    </lineage>
</organism>
<accession>A0A0R1JYF8</accession>
<evidence type="ECO:0000313" key="1">
    <source>
        <dbReference type="EMBL" id="KRK76269.1"/>
    </source>
</evidence>
<dbReference type="EMBL" id="AZDT01000021">
    <property type="protein sequence ID" value="KRK76269.1"/>
    <property type="molecule type" value="Genomic_DNA"/>
</dbReference>
<name>A0A0R1JYF8_9LACO</name>
<dbReference type="RefSeq" id="WP_056944011.1">
    <property type="nucleotide sequence ID" value="NZ_AZDT01000021.1"/>
</dbReference>
<protein>
    <recommendedName>
        <fullName evidence="3">Deacetylase sirtuin-type domain-containing protein</fullName>
    </recommendedName>
</protein>
<dbReference type="STRING" id="1423773.FD30_GL001441"/>
<evidence type="ECO:0008006" key="3">
    <source>
        <dbReference type="Google" id="ProtNLM"/>
    </source>
</evidence>
<sequence length="72" mass="8387">MEPRVKEFVQHVNEADAILVGGGSGLSNAAGMDFWYEASPLFMKHMKYFYDKYHFEGIFNGFYTHFDSPEKR</sequence>
<dbReference type="GeneID" id="84781977"/>
<dbReference type="SUPFAM" id="SSF52467">
    <property type="entry name" value="DHS-like NAD/FAD-binding domain"/>
    <property type="match status" value="1"/>
</dbReference>
<dbReference type="Proteomes" id="UP000051162">
    <property type="component" value="Unassembled WGS sequence"/>
</dbReference>
<dbReference type="AlphaFoldDB" id="A0A0R1JYF8"/>
<proteinExistence type="predicted"/>
<evidence type="ECO:0000313" key="2">
    <source>
        <dbReference type="Proteomes" id="UP000051162"/>
    </source>
</evidence>
<dbReference type="InterPro" id="IPR029035">
    <property type="entry name" value="DHS-like_NAD/FAD-binding_dom"/>
</dbReference>
<reference evidence="1 2" key="1">
    <citation type="journal article" date="2015" name="Genome Announc.">
        <title>Expanding the biotechnology potential of lactobacilli through comparative genomics of 213 strains and associated genera.</title>
        <authorList>
            <person name="Sun Z."/>
            <person name="Harris H.M."/>
            <person name="McCann A."/>
            <person name="Guo C."/>
            <person name="Argimon S."/>
            <person name="Zhang W."/>
            <person name="Yang X."/>
            <person name="Jeffery I.B."/>
            <person name="Cooney J.C."/>
            <person name="Kagawa T.F."/>
            <person name="Liu W."/>
            <person name="Song Y."/>
            <person name="Salvetti E."/>
            <person name="Wrobel A."/>
            <person name="Rasinkangas P."/>
            <person name="Parkhill J."/>
            <person name="Rea M.C."/>
            <person name="O'Sullivan O."/>
            <person name="Ritari J."/>
            <person name="Douillard F.P."/>
            <person name="Paul Ross R."/>
            <person name="Yang R."/>
            <person name="Briner A.E."/>
            <person name="Felis G.E."/>
            <person name="de Vos W.M."/>
            <person name="Barrangou R."/>
            <person name="Klaenhammer T.R."/>
            <person name="Caufield P.W."/>
            <person name="Cui Y."/>
            <person name="Zhang H."/>
            <person name="O'Toole P.W."/>
        </authorList>
    </citation>
    <scope>NUCLEOTIDE SEQUENCE [LARGE SCALE GENOMIC DNA]</scope>
    <source>
        <strain evidence="1 2">DSM 19117</strain>
    </source>
</reference>
<keyword evidence="2" id="KW-1185">Reference proteome</keyword>
<comment type="caution">
    <text evidence="1">The sequence shown here is derived from an EMBL/GenBank/DDBJ whole genome shotgun (WGS) entry which is preliminary data.</text>
</comment>